<dbReference type="Proteomes" id="UP000034350">
    <property type="component" value="Unassembled WGS sequence"/>
</dbReference>
<dbReference type="GeneID" id="36320948"/>
<evidence type="ECO:0000313" key="2">
    <source>
        <dbReference type="Proteomes" id="UP000034350"/>
    </source>
</evidence>
<reference evidence="1 2" key="1">
    <citation type="journal article" date="2015" name="Environ. Microbiol.">
        <title>Genome analyses suggest the presence of polyploidy and recent human-driven expansions in eight global populations of the honeybee pathogen Nosema ceranae.</title>
        <authorList>
            <person name="Pelin A."/>
            <person name="Selman M."/>
            <person name="Aris-Brosou S."/>
            <person name="Farinelli L."/>
            <person name="Corradi N."/>
        </authorList>
    </citation>
    <scope>NUCLEOTIDE SEQUENCE [LARGE SCALE GENOMIC DNA]</scope>
    <source>
        <strain evidence="1 2">PA08 1199</strain>
    </source>
</reference>
<evidence type="ECO:0000313" key="1">
    <source>
        <dbReference type="EMBL" id="KKO74618.1"/>
    </source>
</evidence>
<comment type="caution">
    <text evidence="1">The sequence shown here is derived from an EMBL/GenBank/DDBJ whole genome shotgun (WGS) entry which is preliminary data.</text>
</comment>
<protein>
    <submittedName>
        <fullName evidence="1">Uncharacterized protein</fullName>
    </submittedName>
</protein>
<proteinExistence type="predicted"/>
<dbReference type="RefSeq" id="XP_024330360.1">
    <property type="nucleotide sequence ID" value="XM_024476000.1"/>
</dbReference>
<gene>
    <name evidence="1" type="ORF">AAJ76_5600023978</name>
</gene>
<keyword evidence="2" id="KW-1185">Reference proteome</keyword>
<name>A0A0F9WNN7_9MICR</name>
<accession>A0A0F9WNN7</accession>
<sequence>MEHFLKLKTLIDESENITKINLQLEKCLDKLLDKPDKAKFCILYYLIDMINEESKIKERTKKVINLVRFPLKFNSKIDY</sequence>
<dbReference type="VEuPathDB" id="MicrosporidiaDB:G9O61_00g013150"/>
<organism evidence="1 2">
    <name type="scientific">Vairimorpha ceranae</name>
    <dbReference type="NCBI Taxonomy" id="40302"/>
    <lineage>
        <taxon>Eukaryota</taxon>
        <taxon>Fungi</taxon>
        <taxon>Fungi incertae sedis</taxon>
        <taxon>Microsporidia</taxon>
        <taxon>Nosematidae</taxon>
        <taxon>Vairimorpha</taxon>
    </lineage>
</organism>
<dbReference type="VEuPathDB" id="MicrosporidiaDB:AAJ76_5600023978"/>
<dbReference type="AlphaFoldDB" id="A0A0F9WNN7"/>
<dbReference type="EMBL" id="JPQZ01000056">
    <property type="protein sequence ID" value="KKO74618.1"/>
    <property type="molecule type" value="Genomic_DNA"/>
</dbReference>